<protein>
    <recommendedName>
        <fullName evidence="5">Lipoprotein</fullName>
    </recommendedName>
</protein>
<proteinExistence type="predicted"/>
<accession>A0AA47A1X5</accession>
<organism evidence="3 4">
    <name type="scientific">Capnocytophaga ochracea</name>
    <dbReference type="NCBI Taxonomy" id="1018"/>
    <lineage>
        <taxon>Bacteria</taxon>
        <taxon>Pseudomonadati</taxon>
        <taxon>Bacteroidota</taxon>
        <taxon>Flavobacteriia</taxon>
        <taxon>Flavobacteriales</taxon>
        <taxon>Flavobacteriaceae</taxon>
        <taxon>Capnocytophaga</taxon>
    </lineage>
</organism>
<gene>
    <name evidence="3" type="ORF">OL231_03495</name>
</gene>
<evidence type="ECO:0000313" key="4">
    <source>
        <dbReference type="Proteomes" id="UP001163262"/>
    </source>
</evidence>
<evidence type="ECO:0000313" key="3">
    <source>
        <dbReference type="EMBL" id="UZD41620.1"/>
    </source>
</evidence>
<evidence type="ECO:0000256" key="1">
    <source>
        <dbReference type="SAM" id="MobiDB-lite"/>
    </source>
</evidence>
<dbReference type="RefSeq" id="WP_264860799.1">
    <property type="nucleotide sequence ID" value="NZ_CP110230.1"/>
</dbReference>
<reference evidence="3" key="1">
    <citation type="submission" date="2022-10" db="EMBL/GenBank/DDBJ databases">
        <title>Complete genome sequence of Capnocytophaga ochracea KCOM 2812 isolated from actinomycosis lesion.</title>
        <authorList>
            <person name="Kook J.-K."/>
            <person name="Park S.-N."/>
            <person name="Lim Y.K."/>
        </authorList>
    </citation>
    <scope>NUCLEOTIDE SEQUENCE</scope>
    <source>
        <strain evidence="3">KCOM 28121</strain>
    </source>
</reference>
<feature type="region of interest" description="Disordered" evidence="1">
    <location>
        <begin position="31"/>
        <end position="63"/>
    </location>
</feature>
<feature type="signal peptide" evidence="2">
    <location>
        <begin position="1"/>
        <end position="29"/>
    </location>
</feature>
<evidence type="ECO:0008006" key="5">
    <source>
        <dbReference type="Google" id="ProtNLM"/>
    </source>
</evidence>
<feature type="compositionally biased region" description="Gly residues" evidence="1">
    <location>
        <begin position="48"/>
        <end position="60"/>
    </location>
</feature>
<dbReference type="EMBL" id="CP110230">
    <property type="protein sequence ID" value="UZD41620.1"/>
    <property type="molecule type" value="Genomic_DNA"/>
</dbReference>
<dbReference type="AlphaFoldDB" id="A0AA47A1X5"/>
<feature type="compositionally biased region" description="Polar residues" evidence="1">
    <location>
        <begin position="31"/>
        <end position="41"/>
    </location>
</feature>
<sequence>MKTKTNNKLFFSLFIGVMLLAFLTLTSCQKDSNNEPQKPQTGNNGKPNNGGGNNTGGGGSIKVPDIPKVDVEPLIYNFNQKLKDVDKNYKFISSKEFSGTLPFEEIKFKEENKRKLVLDTNIKGNFEVRLHQVWKVTNDGEFKNGTYTTRGVRYKYTDKDIEAISFSKIEIIINTDKGETISSTIENGSGGKFKLEIDYRFKTGTTPYFYLYETSVKTIDGVKKVYYVVTNIEDLKEIENEKNTRFDNFWMIQVKDVMFEGLDLWDYQYVKKNDK</sequence>
<feature type="chain" id="PRO_5041347734" description="Lipoprotein" evidence="2">
    <location>
        <begin position="30"/>
        <end position="275"/>
    </location>
</feature>
<keyword evidence="2" id="KW-0732">Signal</keyword>
<evidence type="ECO:0000256" key="2">
    <source>
        <dbReference type="SAM" id="SignalP"/>
    </source>
</evidence>
<name>A0AA47A1X5_CAPOC</name>
<dbReference type="Proteomes" id="UP001163262">
    <property type="component" value="Chromosome"/>
</dbReference>
<dbReference type="PROSITE" id="PS51257">
    <property type="entry name" value="PROKAR_LIPOPROTEIN"/>
    <property type="match status" value="1"/>
</dbReference>